<dbReference type="AlphaFoldDB" id="A0A495VIZ5"/>
<gene>
    <name evidence="1" type="ORF">C8E97_6782</name>
</gene>
<dbReference type="RefSeq" id="WP_147455316.1">
    <property type="nucleotide sequence ID" value="NZ_RBXO01000003.1"/>
</dbReference>
<keyword evidence="2" id="KW-1185">Reference proteome</keyword>
<evidence type="ECO:0000313" key="2">
    <source>
        <dbReference type="Proteomes" id="UP000282084"/>
    </source>
</evidence>
<dbReference type="Proteomes" id="UP000282084">
    <property type="component" value="Unassembled WGS sequence"/>
</dbReference>
<comment type="caution">
    <text evidence="1">The sequence shown here is derived from an EMBL/GenBank/DDBJ whole genome shotgun (WGS) entry which is preliminary data.</text>
</comment>
<proteinExistence type="predicted"/>
<sequence>MISDSSANRWFVPQLPPVPSAHQADDRPVDLADPVERLLHAFLGRGARFALAGAVSEWMDLPDSVRAVLPQRVVAAQDQVVAALRVGAAEEPPVEAVAEGGAAYLWAVPCLDCGAEAERACMGVPSALHVHTARLFAVLLVAVSDAPAVCALVESAYRKVLAHPVPVSAAVVELAERGDVAGGDR</sequence>
<protein>
    <submittedName>
        <fullName evidence="1">Uncharacterized protein</fullName>
    </submittedName>
</protein>
<reference evidence="1 2" key="1">
    <citation type="submission" date="2018-10" db="EMBL/GenBank/DDBJ databases">
        <title>Sequencing the genomes of 1000 actinobacteria strains.</title>
        <authorList>
            <person name="Klenk H.-P."/>
        </authorList>
    </citation>
    <scope>NUCLEOTIDE SEQUENCE [LARGE SCALE GENOMIC DNA]</scope>
    <source>
        <strain evidence="1 2">DSM 43800</strain>
    </source>
</reference>
<name>A0A495VIZ5_9PSEU</name>
<organism evidence="1 2">
    <name type="scientific">Saccharothrix australiensis</name>
    <dbReference type="NCBI Taxonomy" id="2072"/>
    <lineage>
        <taxon>Bacteria</taxon>
        <taxon>Bacillati</taxon>
        <taxon>Actinomycetota</taxon>
        <taxon>Actinomycetes</taxon>
        <taxon>Pseudonocardiales</taxon>
        <taxon>Pseudonocardiaceae</taxon>
        <taxon>Saccharothrix</taxon>
    </lineage>
</organism>
<accession>A0A495VIZ5</accession>
<dbReference type="EMBL" id="RBXO01000003">
    <property type="protein sequence ID" value="RKT49286.1"/>
    <property type="molecule type" value="Genomic_DNA"/>
</dbReference>
<evidence type="ECO:0000313" key="1">
    <source>
        <dbReference type="EMBL" id="RKT49286.1"/>
    </source>
</evidence>